<reference evidence="1" key="2">
    <citation type="submission" date="2021-04" db="EMBL/GenBank/DDBJ databases">
        <authorList>
            <person name="Gilroy R."/>
        </authorList>
    </citation>
    <scope>NUCLEOTIDE SEQUENCE</scope>
    <source>
        <strain evidence="1">ChiBcec18-1249</strain>
    </source>
</reference>
<dbReference type="AlphaFoldDB" id="A0A9D2LJA8"/>
<gene>
    <name evidence="1" type="ORF">H9787_08655</name>
</gene>
<sequence length="181" mass="20928">MNRNAWERWIFCAVSLVLLLCAAVYRPVIYGNSPGEIARYLRWEMEDRGIGPIQLLAVEDEGADRFAVFQGEKRPDERYLVRFRQNQDGDYEADGHPMWMYGPYPVRGVYSQALDGDGEVCFAVWNESETLAEVRLRVNDAPEVEVSIPAPPSLTIWRFQVKGTEWRLEDRYFDTTGNMLP</sequence>
<organism evidence="1 2">
    <name type="scientific">Candidatus Oscillibacter excrementigallinarum</name>
    <dbReference type="NCBI Taxonomy" id="2838716"/>
    <lineage>
        <taxon>Bacteria</taxon>
        <taxon>Bacillati</taxon>
        <taxon>Bacillota</taxon>
        <taxon>Clostridia</taxon>
        <taxon>Eubacteriales</taxon>
        <taxon>Oscillospiraceae</taxon>
        <taxon>Oscillibacter</taxon>
    </lineage>
</organism>
<name>A0A9D2LJA8_9FIRM</name>
<proteinExistence type="predicted"/>
<dbReference type="EMBL" id="DWZJ01000073">
    <property type="protein sequence ID" value="HJB13769.1"/>
    <property type="molecule type" value="Genomic_DNA"/>
</dbReference>
<evidence type="ECO:0000313" key="1">
    <source>
        <dbReference type="EMBL" id="HJB13769.1"/>
    </source>
</evidence>
<dbReference type="Proteomes" id="UP000823824">
    <property type="component" value="Unassembled WGS sequence"/>
</dbReference>
<comment type="caution">
    <text evidence="1">The sequence shown here is derived from an EMBL/GenBank/DDBJ whole genome shotgun (WGS) entry which is preliminary data.</text>
</comment>
<reference evidence="1" key="1">
    <citation type="journal article" date="2021" name="PeerJ">
        <title>Extensive microbial diversity within the chicken gut microbiome revealed by metagenomics and culture.</title>
        <authorList>
            <person name="Gilroy R."/>
            <person name="Ravi A."/>
            <person name="Getino M."/>
            <person name="Pursley I."/>
            <person name="Horton D.L."/>
            <person name="Alikhan N.F."/>
            <person name="Baker D."/>
            <person name="Gharbi K."/>
            <person name="Hall N."/>
            <person name="Watson M."/>
            <person name="Adriaenssens E.M."/>
            <person name="Foster-Nyarko E."/>
            <person name="Jarju S."/>
            <person name="Secka A."/>
            <person name="Antonio M."/>
            <person name="Oren A."/>
            <person name="Chaudhuri R.R."/>
            <person name="La Ragione R."/>
            <person name="Hildebrand F."/>
            <person name="Pallen M.J."/>
        </authorList>
    </citation>
    <scope>NUCLEOTIDE SEQUENCE</scope>
    <source>
        <strain evidence="1">ChiBcec18-1249</strain>
    </source>
</reference>
<evidence type="ECO:0000313" key="2">
    <source>
        <dbReference type="Proteomes" id="UP000823824"/>
    </source>
</evidence>
<accession>A0A9D2LJA8</accession>
<protein>
    <submittedName>
        <fullName evidence="1">Uncharacterized protein</fullName>
    </submittedName>
</protein>